<dbReference type="NCBIfam" id="NF002794">
    <property type="entry name" value="PRK02925.1"/>
    <property type="match status" value="1"/>
</dbReference>
<name>A0A6L9S1N0_9ACTN</name>
<evidence type="ECO:0000256" key="6">
    <source>
        <dbReference type="ARBA" id="ARBA00023235"/>
    </source>
</evidence>
<keyword evidence="9" id="KW-1185">Reference proteome</keyword>
<comment type="pathway">
    <text evidence="2 7">Carbohydrate metabolism; pentose and glucuronate interconversion.</text>
</comment>
<dbReference type="PANTHER" id="PTHR30068:SF4">
    <property type="entry name" value="URONATE ISOMERASE"/>
    <property type="match status" value="1"/>
</dbReference>
<evidence type="ECO:0000313" key="9">
    <source>
        <dbReference type="Proteomes" id="UP000475214"/>
    </source>
</evidence>
<dbReference type="Gene3D" id="1.10.2020.10">
    <property type="entry name" value="uronate isomerase, domain 2, chain A"/>
    <property type="match status" value="1"/>
</dbReference>
<keyword evidence="6 7" id="KW-0413">Isomerase</keyword>
<comment type="catalytic activity">
    <reaction evidence="7">
        <text>aldehydo-D-galacturonate = keto-D-tagaturonate</text>
        <dbReference type="Rhea" id="RHEA:27702"/>
        <dbReference type="ChEBI" id="CHEBI:12952"/>
        <dbReference type="ChEBI" id="CHEBI:17886"/>
    </reaction>
</comment>
<comment type="catalytic activity">
    <reaction evidence="1 7">
        <text>D-glucuronate = D-fructuronate</text>
        <dbReference type="Rhea" id="RHEA:13049"/>
        <dbReference type="ChEBI" id="CHEBI:58720"/>
        <dbReference type="ChEBI" id="CHEBI:59863"/>
        <dbReference type="EC" id="5.3.1.12"/>
    </reaction>
</comment>
<evidence type="ECO:0000256" key="3">
    <source>
        <dbReference type="ARBA" id="ARBA00008397"/>
    </source>
</evidence>
<dbReference type="AlphaFoldDB" id="A0A6L9S1N0"/>
<evidence type="ECO:0000256" key="5">
    <source>
        <dbReference type="ARBA" id="ARBA00020555"/>
    </source>
</evidence>
<dbReference type="UniPathway" id="UPA00246"/>
<evidence type="ECO:0000256" key="1">
    <source>
        <dbReference type="ARBA" id="ARBA00001165"/>
    </source>
</evidence>
<gene>
    <name evidence="7 8" type="primary">uxaC</name>
    <name evidence="8" type="ORF">G1H10_01790</name>
</gene>
<evidence type="ECO:0000256" key="7">
    <source>
        <dbReference type="HAMAP-Rule" id="MF_00675"/>
    </source>
</evidence>
<dbReference type="GO" id="GO:0008880">
    <property type="term" value="F:glucuronate isomerase activity"/>
    <property type="evidence" value="ECO:0007669"/>
    <property type="project" value="UniProtKB-UniRule"/>
</dbReference>
<dbReference type="Gene3D" id="3.20.20.140">
    <property type="entry name" value="Metal-dependent hydrolases"/>
    <property type="match status" value="1"/>
</dbReference>
<evidence type="ECO:0000256" key="2">
    <source>
        <dbReference type="ARBA" id="ARBA00004892"/>
    </source>
</evidence>
<reference evidence="8 9" key="1">
    <citation type="submission" date="2020-02" db="EMBL/GenBank/DDBJ databases">
        <authorList>
            <person name="Li X.-J."/>
            <person name="Han X.-M."/>
        </authorList>
    </citation>
    <scope>NUCLEOTIDE SEQUENCE [LARGE SCALE GENOMIC DNA]</scope>
    <source>
        <strain evidence="8 9">CCTCC AB 2017055</strain>
    </source>
</reference>
<comment type="similarity">
    <text evidence="3 7">Belongs to the metallo-dependent hydrolases superfamily. Uronate isomerase family.</text>
</comment>
<evidence type="ECO:0000256" key="4">
    <source>
        <dbReference type="ARBA" id="ARBA00012546"/>
    </source>
</evidence>
<dbReference type="InterPro" id="IPR003766">
    <property type="entry name" value="Uronate_isomerase"/>
</dbReference>
<accession>A0A6L9S1N0</accession>
<sequence>MAEVDMHDDRLLPPEPSVRAVARDLYSQVKGLPLLCPHGHVDPSLLADDEPFPDPAWLFIIPDHYVHRMLHSARIPHEELGLVEVDGTQRETDSRRVWKRLCENWHLFRATPSKIWLEMELAEVFGITTRLSADTADQVYDQLLERLTQPEYRPRALFERFNIEVLATTDDATDPLEAHQRIRDDAWTGTVIPTYRPDKVLDPDQPTFQPSLRLLAEVTGEDTMSYPGYLAALRQRREHFRRMGATATDHGHPSAYTVELSDTDAEKLFRRVTEGQHDAGDAEQFRGHMLMQMAQMSLEDGLVMQLHPGSVRNHDPHLLARYGLDKGADIPGPTDYVNNLKPLLNRYGNEPDFTFVAFTLDEAAYSRELAPLAGYYPAMQLGPAWWFYDSPHGIRRYRELVTETAGFYNTAGFNDDTRAFASIPVRHDVARRIDCGYLAQLVVEHRMAEDEAHEVAYALAYGRAKEVYRL</sequence>
<dbReference type="EMBL" id="JAAGOA010000001">
    <property type="protein sequence ID" value="NED98898.1"/>
    <property type="molecule type" value="Genomic_DNA"/>
</dbReference>
<comment type="caution">
    <text evidence="8">The sequence shown here is derived from an EMBL/GenBank/DDBJ whole genome shotgun (WGS) entry which is preliminary data.</text>
</comment>
<dbReference type="Pfam" id="PF02614">
    <property type="entry name" value="UxaC"/>
    <property type="match status" value="1"/>
</dbReference>
<dbReference type="Proteomes" id="UP000475214">
    <property type="component" value="Unassembled WGS sequence"/>
</dbReference>
<dbReference type="GO" id="GO:0019698">
    <property type="term" value="P:D-galacturonate catabolic process"/>
    <property type="evidence" value="ECO:0007669"/>
    <property type="project" value="TreeGrafter"/>
</dbReference>
<dbReference type="GO" id="GO:0042840">
    <property type="term" value="P:D-glucuronate catabolic process"/>
    <property type="evidence" value="ECO:0007669"/>
    <property type="project" value="TreeGrafter"/>
</dbReference>
<dbReference type="HAMAP" id="MF_00675">
    <property type="entry name" value="UxaC"/>
    <property type="match status" value="1"/>
</dbReference>
<proteinExistence type="inferred from homology"/>
<dbReference type="PANTHER" id="PTHR30068">
    <property type="entry name" value="URONATE ISOMERASE"/>
    <property type="match status" value="1"/>
</dbReference>
<dbReference type="InterPro" id="IPR032466">
    <property type="entry name" value="Metal_Hydrolase"/>
</dbReference>
<dbReference type="RefSeq" id="WP_163731739.1">
    <property type="nucleotide sequence ID" value="NZ_JAAGOA010000001.1"/>
</dbReference>
<evidence type="ECO:0000313" key="8">
    <source>
        <dbReference type="EMBL" id="NED98898.1"/>
    </source>
</evidence>
<dbReference type="SUPFAM" id="SSF51556">
    <property type="entry name" value="Metallo-dependent hydrolases"/>
    <property type="match status" value="1"/>
</dbReference>
<protein>
    <recommendedName>
        <fullName evidence="5 7">Uronate isomerase</fullName>
        <ecNumber evidence="4 7">5.3.1.12</ecNumber>
    </recommendedName>
    <alternativeName>
        <fullName evidence="7">Glucuronate isomerase</fullName>
    </alternativeName>
    <alternativeName>
        <fullName evidence="7">Uronic isomerase</fullName>
    </alternativeName>
</protein>
<organism evidence="8 9">
    <name type="scientific">Phytoactinopolyspora halotolerans</name>
    <dbReference type="NCBI Taxonomy" id="1981512"/>
    <lineage>
        <taxon>Bacteria</taxon>
        <taxon>Bacillati</taxon>
        <taxon>Actinomycetota</taxon>
        <taxon>Actinomycetes</taxon>
        <taxon>Jiangellales</taxon>
        <taxon>Jiangellaceae</taxon>
        <taxon>Phytoactinopolyspora</taxon>
    </lineage>
</organism>
<dbReference type="EC" id="5.3.1.12" evidence="4 7"/>